<reference evidence="2" key="1">
    <citation type="submission" date="2017-09" db="EMBL/GenBank/DDBJ databases">
        <title>Depth-based differentiation of microbial function through sediment-hosted aquifers and enrichment of novel symbionts in the deep terrestrial subsurface.</title>
        <authorList>
            <person name="Probst A.J."/>
            <person name="Ladd B."/>
            <person name="Jarett J.K."/>
            <person name="Geller-Mcgrath D.E."/>
            <person name="Sieber C.M.K."/>
            <person name="Emerson J.B."/>
            <person name="Anantharaman K."/>
            <person name="Thomas B.C."/>
            <person name="Malmstrom R."/>
            <person name="Stieglmeier M."/>
            <person name="Klingl A."/>
            <person name="Woyke T."/>
            <person name="Ryan C.M."/>
            <person name="Banfield J.F."/>
        </authorList>
    </citation>
    <scope>NUCLEOTIDE SEQUENCE [LARGE SCALE GENOMIC DNA]</scope>
</reference>
<organism evidence="1 2">
    <name type="scientific">Candidatus Magasanikbacteria bacterium CG_4_10_14_0_2_um_filter_41_31</name>
    <dbReference type="NCBI Taxonomy" id="1974639"/>
    <lineage>
        <taxon>Bacteria</taxon>
        <taxon>Candidatus Magasanikiibacteriota</taxon>
    </lineage>
</organism>
<dbReference type="EMBL" id="PFPI01000060">
    <property type="protein sequence ID" value="PIZ92399.1"/>
    <property type="molecule type" value="Genomic_DNA"/>
</dbReference>
<sequence>MEQQAYGDAKKKPFLSNNITLTPEQRNAIAAIAMLDGSEETPAEKISFSEYEKQRGQLTAKKSDIENNHRIAILDVLSELNSLVPRTDVSRTLIPTREAVVSAVTLKIKEAAGEYVSADVIEKIQKQIIEQIRQKIEVCIGDVDTAINSPALTHMNELETQFPKMPAHGDDETVMYSNYFPHVLTDLQRHKETLNIILKVLSEFEQSAA</sequence>
<dbReference type="AlphaFoldDB" id="A0A2M7V1Y0"/>
<accession>A0A2M7V1Y0</accession>
<evidence type="ECO:0000313" key="2">
    <source>
        <dbReference type="Proteomes" id="UP000230078"/>
    </source>
</evidence>
<proteinExistence type="predicted"/>
<evidence type="ECO:0000313" key="1">
    <source>
        <dbReference type="EMBL" id="PIZ92399.1"/>
    </source>
</evidence>
<comment type="caution">
    <text evidence="1">The sequence shown here is derived from an EMBL/GenBank/DDBJ whole genome shotgun (WGS) entry which is preliminary data.</text>
</comment>
<name>A0A2M7V1Y0_9BACT</name>
<protein>
    <submittedName>
        <fullName evidence="1">Uncharacterized protein</fullName>
    </submittedName>
</protein>
<dbReference type="Proteomes" id="UP000230078">
    <property type="component" value="Unassembled WGS sequence"/>
</dbReference>
<gene>
    <name evidence="1" type="ORF">COX83_04360</name>
</gene>